<keyword evidence="5" id="KW-0830">Ubiquinone</keyword>
<evidence type="ECO:0000256" key="3">
    <source>
        <dbReference type="ARBA" id="ARBA00023014"/>
    </source>
</evidence>
<dbReference type="CDD" id="cd02980">
    <property type="entry name" value="TRX_Fd_family"/>
    <property type="match status" value="1"/>
</dbReference>
<dbReference type="SUPFAM" id="SSF140490">
    <property type="entry name" value="Nqo1C-terminal domain-like"/>
    <property type="match status" value="1"/>
</dbReference>
<dbReference type="GO" id="GO:0046872">
    <property type="term" value="F:metal ion binding"/>
    <property type="evidence" value="ECO:0007669"/>
    <property type="project" value="UniProtKB-KW"/>
</dbReference>
<keyword evidence="2" id="KW-0408">Iron</keyword>
<evidence type="ECO:0000256" key="2">
    <source>
        <dbReference type="ARBA" id="ARBA00023004"/>
    </source>
</evidence>
<dbReference type="EMBL" id="FQVB01000019">
    <property type="protein sequence ID" value="SHF49890.1"/>
    <property type="molecule type" value="Genomic_DNA"/>
</dbReference>
<dbReference type="SUPFAM" id="SSF52833">
    <property type="entry name" value="Thioredoxin-like"/>
    <property type="match status" value="1"/>
</dbReference>
<proteinExistence type="predicted"/>
<protein>
    <submittedName>
        <fullName evidence="5">NADH-ubiquinone oxidoreductase-F iron-sulfur binding region</fullName>
    </submittedName>
</protein>
<accession>A0A1M5C5D3</accession>
<dbReference type="InterPro" id="IPR037207">
    <property type="entry name" value="Nuop51_4Fe4S-bd_sf"/>
</dbReference>
<dbReference type="Gene3D" id="3.40.30.10">
    <property type="entry name" value="Glutaredoxin"/>
    <property type="match status" value="1"/>
</dbReference>
<evidence type="ECO:0000313" key="5">
    <source>
        <dbReference type="EMBL" id="SHF49890.1"/>
    </source>
</evidence>
<dbReference type="Gene3D" id="1.20.1440.230">
    <property type="entry name" value="NADH-ubiquinone oxidoreductase 51kDa subunit, iron-sulphur binding domain"/>
    <property type="match status" value="1"/>
</dbReference>
<sequence length="291" mass="32715">MLSRFRELARDIQDKAKGSIRRAKAEPSSKVVLLRRKAPERPFCDPEGKRPCITVCAPREKCGCACEELRQALEEALDRSGLNIRVEKAKTGCPGSCALGPFVGFPQKGFFYVKVDPKDAGLIVEETLVRGKLLFPYLSVSPDRSYRQDILYDRTTGMLAAIDEQVCMVEVAKYFLDFEEDLSCGKCVPCRLGIKRMHESLGRIVEGAGTMEDLEQLKVLGHTMIYAAHCQFAMASTRPVLSAVSFFEDEFLAHIERQECPAGVCRTLVEIQRKKAFRERMAAPKKKKKNK</sequence>
<dbReference type="Pfam" id="PF10589">
    <property type="entry name" value="NADH_4Fe-4S"/>
    <property type="match status" value="1"/>
</dbReference>
<dbReference type="PANTHER" id="PTHR43578">
    <property type="entry name" value="NADH-QUINONE OXIDOREDUCTASE SUBUNIT F"/>
    <property type="match status" value="1"/>
</dbReference>
<gene>
    <name evidence="5" type="ORF">SAMN02745206_02105</name>
</gene>
<reference evidence="6" key="1">
    <citation type="submission" date="2016-11" db="EMBL/GenBank/DDBJ databases">
        <authorList>
            <person name="Varghese N."/>
            <person name="Submissions S."/>
        </authorList>
    </citation>
    <scope>NUCLEOTIDE SEQUENCE [LARGE SCALE GENOMIC DNA]</scope>
    <source>
        <strain evidence="6">DSM 9756</strain>
    </source>
</reference>
<dbReference type="PANTHER" id="PTHR43578:SF3">
    <property type="entry name" value="NADH-QUINONE OXIDOREDUCTASE SUBUNIT F"/>
    <property type="match status" value="1"/>
</dbReference>
<dbReference type="GO" id="GO:0051539">
    <property type="term" value="F:4 iron, 4 sulfur cluster binding"/>
    <property type="evidence" value="ECO:0007669"/>
    <property type="project" value="InterPro"/>
</dbReference>
<dbReference type="RefSeq" id="WP_073039092.1">
    <property type="nucleotide sequence ID" value="NZ_FQVB01000019.1"/>
</dbReference>
<keyword evidence="6" id="KW-1185">Reference proteome</keyword>
<dbReference type="InterPro" id="IPR019575">
    <property type="entry name" value="Nuop51_4Fe4S-bd"/>
</dbReference>
<evidence type="ECO:0000313" key="6">
    <source>
        <dbReference type="Proteomes" id="UP000184076"/>
    </source>
</evidence>
<dbReference type="STRING" id="1121391.SAMN02745206_02105"/>
<name>A0A1M5C5D3_9BACT</name>
<keyword evidence="1" id="KW-0479">Metal-binding</keyword>
<dbReference type="Proteomes" id="UP000184076">
    <property type="component" value="Unassembled WGS sequence"/>
</dbReference>
<organism evidence="5 6">
    <name type="scientific">Desulfacinum infernum DSM 9756</name>
    <dbReference type="NCBI Taxonomy" id="1121391"/>
    <lineage>
        <taxon>Bacteria</taxon>
        <taxon>Pseudomonadati</taxon>
        <taxon>Thermodesulfobacteriota</taxon>
        <taxon>Syntrophobacteria</taxon>
        <taxon>Syntrophobacterales</taxon>
        <taxon>Syntrophobacteraceae</taxon>
        <taxon>Desulfacinum</taxon>
    </lineage>
</organism>
<evidence type="ECO:0000256" key="1">
    <source>
        <dbReference type="ARBA" id="ARBA00022723"/>
    </source>
</evidence>
<feature type="domain" description="NADH-ubiquinone oxidoreductase 51kDa subunit iron-sulphur binding" evidence="4">
    <location>
        <begin position="169"/>
        <end position="214"/>
    </location>
</feature>
<keyword evidence="3" id="KW-0411">Iron-sulfur</keyword>
<dbReference type="SMART" id="SM00928">
    <property type="entry name" value="NADH_4Fe-4S"/>
    <property type="match status" value="1"/>
</dbReference>
<dbReference type="AlphaFoldDB" id="A0A1M5C5D3"/>
<dbReference type="OrthoDB" id="9805533at2"/>
<dbReference type="InterPro" id="IPR036249">
    <property type="entry name" value="Thioredoxin-like_sf"/>
</dbReference>
<evidence type="ECO:0000259" key="4">
    <source>
        <dbReference type="SMART" id="SM00928"/>
    </source>
</evidence>